<proteinExistence type="predicted"/>
<organism evidence="2 3">
    <name type="scientific">Streptomyces viridochromogenes</name>
    <dbReference type="NCBI Taxonomy" id="1938"/>
    <lineage>
        <taxon>Bacteria</taxon>
        <taxon>Bacillati</taxon>
        <taxon>Actinomycetota</taxon>
        <taxon>Actinomycetes</taxon>
        <taxon>Kitasatosporales</taxon>
        <taxon>Streptomycetaceae</taxon>
        <taxon>Streptomyces</taxon>
    </lineage>
</organism>
<feature type="signal peptide" evidence="1">
    <location>
        <begin position="1"/>
        <end position="23"/>
    </location>
</feature>
<feature type="chain" id="PRO_5005585189" description="Secreted protein" evidence="1">
    <location>
        <begin position="24"/>
        <end position="77"/>
    </location>
</feature>
<dbReference type="RefSeq" id="WP_033208584.1">
    <property type="nucleotide sequence ID" value="NZ_LGUP01000364.1"/>
</dbReference>
<protein>
    <recommendedName>
        <fullName evidence="4">Secreted protein</fullName>
    </recommendedName>
</protein>
<reference evidence="2 3" key="1">
    <citation type="submission" date="2015-06" db="EMBL/GenBank/DDBJ databases">
        <authorList>
            <person name="Hoefler B.C."/>
            <person name="Straight P.D."/>
        </authorList>
    </citation>
    <scope>NUCLEOTIDE SEQUENCE [LARGE SCALE GENOMIC DNA]</scope>
    <source>
        <strain evidence="2 3">NRRL 3427</strain>
    </source>
</reference>
<dbReference type="PATRIC" id="fig|1938.6.peg.5808"/>
<dbReference type="OrthoDB" id="4334147at2"/>
<keyword evidence="1" id="KW-0732">Signal</keyword>
<evidence type="ECO:0000256" key="1">
    <source>
        <dbReference type="SAM" id="SignalP"/>
    </source>
</evidence>
<evidence type="ECO:0008006" key="4">
    <source>
        <dbReference type="Google" id="ProtNLM"/>
    </source>
</evidence>
<sequence>MRSLVASVLAVGIVLVGAGGALAHDGVGIGGFDGGGAGFTSHCSATGVPSVYGTIFTGSCSDSGWEKGEEFTYFGVH</sequence>
<evidence type="ECO:0000313" key="3">
    <source>
        <dbReference type="Proteomes" id="UP000037023"/>
    </source>
</evidence>
<dbReference type="AlphaFoldDB" id="A0A0L8JPW1"/>
<accession>A0A0L8JPW1</accession>
<dbReference type="Proteomes" id="UP000037023">
    <property type="component" value="Unassembled WGS sequence"/>
</dbReference>
<name>A0A0L8JPW1_STRVR</name>
<comment type="caution">
    <text evidence="2">The sequence shown here is derived from an EMBL/GenBank/DDBJ whole genome shotgun (WGS) entry which is preliminary data.</text>
</comment>
<dbReference type="EMBL" id="LGUP01000364">
    <property type="protein sequence ID" value="KOG15718.1"/>
    <property type="molecule type" value="Genomic_DNA"/>
</dbReference>
<evidence type="ECO:0000313" key="2">
    <source>
        <dbReference type="EMBL" id="KOG15718.1"/>
    </source>
</evidence>
<gene>
    <name evidence="2" type="ORF">ADK34_27070</name>
</gene>